<reference evidence="3 4" key="1">
    <citation type="journal article" date="2014" name="PLoS ONE">
        <title>De novo Genome Assembly of the Fungal Plant Pathogen Pyrenophora semeniperda.</title>
        <authorList>
            <person name="Soliai M.M."/>
            <person name="Meyer S.E."/>
            <person name="Udall J.A."/>
            <person name="Elzinga D.E."/>
            <person name="Hermansen R.A."/>
            <person name="Bodily P.M."/>
            <person name="Hart A.A."/>
            <person name="Coleman C.E."/>
        </authorList>
    </citation>
    <scope>NUCLEOTIDE SEQUENCE [LARGE SCALE GENOMIC DNA]</scope>
    <source>
        <strain evidence="3 4">CCB06</strain>
        <tissue evidence="3">Mycelium</tissue>
    </source>
</reference>
<evidence type="ECO:0000313" key="4">
    <source>
        <dbReference type="Proteomes" id="UP000265663"/>
    </source>
</evidence>
<organism evidence="3 4">
    <name type="scientific">Pyrenophora seminiperda CCB06</name>
    <dbReference type="NCBI Taxonomy" id="1302712"/>
    <lineage>
        <taxon>Eukaryota</taxon>
        <taxon>Fungi</taxon>
        <taxon>Dikarya</taxon>
        <taxon>Ascomycota</taxon>
        <taxon>Pezizomycotina</taxon>
        <taxon>Dothideomycetes</taxon>
        <taxon>Pleosporomycetidae</taxon>
        <taxon>Pleosporales</taxon>
        <taxon>Pleosporineae</taxon>
        <taxon>Pleosporaceae</taxon>
        <taxon>Pyrenophora</taxon>
    </lineage>
</organism>
<dbReference type="OrthoDB" id="3205825at2759"/>
<evidence type="ECO:0000256" key="1">
    <source>
        <dbReference type="SAM" id="MobiDB-lite"/>
    </source>
</evidence>
<name>A0A3M7MDT4_9PLEO</name>
<dbReference type="PANTHER" id="PTHR35179:SF1">
    <property type="entry name" value="INTEGRAL MEMBRANE PROTEIN"/>
    <property type="match status" value="1"/>
</dbReference>
<protein>
    <recommendedName>
        <fullName evidence="5">Integral membrane</fullName>
    </recommendedName>
</protein>
<feature type="transmembrane region" description="Helical" evidence="2">
    <location>
        <begin position="141"/>
        <end position="161"/>
    </location>
</feature>
<feature type="transmembrane region" description="Helical" evidence="2">
    <location>
        <begin position="72"/>
        <end position="90"/>
    </location>
</feature>
<dbReference type="Proteomes" id="UP000265663">
    <property type="component" value="Unassembled WGS sequence"/>
</dbReference>
<keyword evidence="2" id="KW-1133">Transmembrane helix</keyword>
<keyword evidence="4" id="KW-1185">Reference proteome</keyword>
<keyword evidence="2" id="KW-0812">Transmembrane</keyword>
<sequence>MDLRLQTMRDFREDPSFQPWGPFISPTYKNESITTSDIIIASVVWGLTLGNVILAIILGYKQTNGSRAPLRSVYVWMIWLELLVSFLMGLECYLHLLKIIKPSFAFYFSILFWWCIQVQLLLQIIINRIRVIVPDRRRSKMIMIVTATFVTAINISVLNIWIPARLQVSTKYQHINEWWDRIEKCLYLILDAMLNWYFLRTVKANLINNGLTKYNKLVRFNQRMVVFSLLMDVMIIGAMSIPNSFVSVAPLKPSILTACSLPSSYIQFHPLAYLVKLNIEMTMANLIKRIAISTSRKTGMASIANEFKSSSNMSATHHGPGTGHRSHCASGHELSSFHSYTIDTKGNDRIVSFAPTGNQIKETKEVIVSTEPNPDYTRRASEVEITGGRAVNTLEVHVEDKGLGRQMSLNDITECNESLKSSATETPKRAYDSDDEAQLVHQKGWGWTPRRQS</sequence>
<feature type="transmembrane region" description="Helical" evidence="2">
    <location>
        <begin position="220"/>
        <end position="241"/>
    </location>
</feature>
<dbReference type="EMBL" id="KE747833">
    <property type="protein sequence ID" value="RMZ72665.1"/>
    <property type="molecule type" value="Genomic_DNA"/>
</dbReference>
<proteinExistence type="predicted"/>
<dbReference type="PANTHER" id="PTHR35179">
    <property type="entry name" value="PROTEIN CBG02620"/>
    <property type="match status" value="1"/>
</dbReference>
<feature type="transmembrane region" description="Helical" evidence="2">
    <location>
        <begin position="38"/>
        <end position="60"/>
    </location>
</feature>
<evidence type="ECO:0000256" key="2">
    <source>
        <dbReference type="SAM" id="Phobius"/>
    </source>
</evidence>
<keyword evidence="2" id="KW-0472">Membrane</keyword>
<feature type="transmembrane region" description="Helical" evidence="2">
    <location>
        <begin position="110"/>
        <end position="129"/>
    </location>
</feature>
<accession>A0A3M7MDT4</accession>
<evidence type="ECO:0008006" key="5">
    <source>
        <dbReference type="Google" id="ProtNLM"/>
    </source>
</evidence>
<evidence type="ECO:0000313" key="3">
    <source>
        <dbReference type="EMBL" id="RMZ72665.1"/>
    </source>
</evidence>
<gene>
    <name evidence="3" type="ORF">GMOD_00007680</name>
</gene>
<dbReference type="AlphaFoldDB" id="A0A3M7MDT4"/>
<feature type="region of interest" description="Disordered" evidence="1">
    <location>
        <begin position="419"/>
        <end position="453"/>
    </location>
</feature>